<name>A0ACC1HTM4_9FUNG</name>
<gene>
    <name evidence="1" type="ORF">EV182_002704</name>
</gene>
<sequence>MDAIPTIPSPVQPGQPQGQSISGSTGENTATPTLAGTFEDGASTEDSKRQAPELHHGRQQMLPFKDRFNFASTDCAAVVLKNNPEAKGANSILNKKRDEYMRNICAAKDKYVIIELCEDILIDSFAIANFEFFSSTFKEFTVSVSERYPPKPIGNEGSGSNGGWTMIGYYQARNTREIQYFLVENSAHWARYVRIDFLTHYGNEYYCPVSLVQVFGMTQMERYRLESDEGLLEPPTVTVSAVARASGDGKAIKRGHQGATGNGGATVTLQEYLRNMNEVAKYGGGNGDGGSSSEFAPWLPSFNFTLFDSIVLDWHPQPTSLGEPADVDIEQDDQYDEVDGDEEDEEALEEDGGHGGQHANDTGPNRKRSDPVEDRGDGQENRYQRQEEDEETQASRQLPPGSGQESIFRTIVRRLIQAERNLTLIQYYMEEQNHVFHEAINQLEQRHIIQLQYAINYINQTTSKQISLLTAMCEEVWRAIMYDIEEYQQRTYSEIRSLTQRQEFLAQQLVFEKQLNLAQLALVGFGVVVLTLRHFFNASSTPTTAPPPSISAKVLPSASVASTPRVNQSEEDGAENDHPAAPSSGMDGEAPHLHKSDDLHDNDDASNESFGIDRLMAIPENDNSGITLIPPDPISLDEKKNQ</sequence>
<protein>
    <submittedName>
        <fullName evidence="1">Uncharacterized protein</fullName>
    </submittedName>
</protein>
<proteinExistence type="predicted"/>
<evidence type="ECO:0000313" key="1">
    <source>
        <dbReference type="EMBL" id="KAJ1679113.1"/>
    </source>
</evidence>
<accession>A0ACC1HTM4</accession>
<comment type="caution">
    <text evidence="1">The sequence shown here is derived from an EMBL/GenBank/DDBJ whole genome shotgun (WGS) entry which is preliminary data.</text>
</comment>
<dbReference type="Proteomes" id="UP001145114">
    <property type="component" value="Unassembled WGS sequence"/>
</dbReference>
<reference evidence="1" key="1">
    <citation type="submission" date="2022-06" db="EMBL/GenBank/DDBJ databases">
        <title>Phylogenomic reconstructions and comparative analyses of Kickxellomycotina fungi.</title>
        <authorList>
            <person name="Reynolds N.K."/>
            <person name="Stajich J.E."/>
            <person name="Barry K."/>
            <person name="Grigoriev I.V."/>
            <person name="Crous P."/>
            <person name="Smith M.E."/>
        </authorList>
    </citation>
    <scope>NUCLEOTIDE SEQUENCE</scope>
    <source>
        <strain evidence="1">RSA 2271</strain>
    </source>
</reference>
<dbReference type="EMBL" id="JAMZIH010000593">
    <property type="protein sequence ID" value="KAJ1679113.1"/>
    <property type="molecule type" value="Genomic_DNA"/>
</dbReference>
<organism evidence="1 2">
    <name type="scientific">Spiromyces aspiralis</name>
    <dbReference type="NCBI Taxonomy" id="68401"/>
    <lineage>
        <taxon>Eukaryota</taxon>
        <taxon>Fungi</taxon>
        <taxon>Fungi incertae sedis</taxon>
        <taxon>Zoopagomycota</taxon>
        <taxon>Kickxellomycotina</taxon>
        <taxon>Kickxellomycetes</taxon>
        <taxon>Kickxellales</taxon>
        <taxon>Kickxellaceae</taxon>
        <taxon>Spiromyces</taxon>
    </lineage>
</organism>
<keyword evidence="2" id="KW-1185">Reference proteome</keyword>
<evidence type="ECO:0000313" key="2">
    <source>
        <dbReference type="Proteomes" id="UP001145114"/>
    </source>
</evidence>